<dbReference type="FunFam" id="3.40.50.300:FF:001445">
    <property type="entry name" value="Chromatin-remodeling ATPase INO80"/>
    <property type="match status" value="1"/>
</dbReference>
<feature type="region of interest" description="Disordered" evidence="18">
    <location>
        <begin position="923"/>
        <end position="954"/>
    </location>
</feature>
<dbReference type="PROSITE" id="PS51413">
    <property type="entry name" value="DBINO"/>
    <property type="match status" value="1"/>
</dbReference>
<feature type="compositionally biased region" description="Basic and acidic residues" evidence="18">
    <location>
        <begin position="175"/>
        <end position="191"/>
    </location>
</feature>
<feature type="compositionally biased region" description="Low complexity" evidence="18">
    <location>
        <begin position="699"/>
        <end position="708"/>
    </location>
</feature>
<dbReference type="InterPro" id="IPR014001">
    <property type="entry name" value="Helicase_ATP-bd"/>
</dbReference>
<keyword evidence="11" id="KW-0010">Activator</keyword>
<evidence type="ECO:0000256" key="9">
    <source>
        <dbReference type="ARBA" id="ARBA00023054"/>
    </source>
</evidence>
<dbReference type="InterPro" id="IPR027417">
    <property type="entry name" value="P-loop_NTPase"/>
</dbReference>
<feature type="compositionally biased region" description="Low complexity" evidence="18">
    <location>
        <begin position="302"/>
        <end position="311"/>
    </location>
</feature>
<comment type="function">
    <text evidence="16">ATPase component of the INO80 complex which remodels chromatin by shifting nucleosomes and is involved in DNA repair.</text>
</comment>
<dbReference type="CDD" id="cd18793">
    <property type="entry name" value="SF2_C_SNF"/>
    <property type="match status" value="1"/>
</dbReference>
<feature type="compositionally biased region" description="Basic residues" evidence="18">
    <location>
        <begin position="1913"/>
        <end position="1923"/>
    </location>
</feature>
<dbReference type="InterPro" id="IPR050520">
    <property type="entry name" value="INO80/SWR1_helicase"/>
</dbReference>
<feature type="region of interest" description="Disordered" evidence="18">
    <location>
        <begin position="221"/>
        <end position="329"/>
    </location>
</feature>
<dbReference type="GO" id="GO:0042393">
    <property type="term" value="F:histone binding"/>
    <property type="evidence" value="ECO:0007669"/>
    <property type="project" value="TreeGrafter"/>
</dbReference>
<dbReference type="PROSITE" id="PS51192">
    <property type="entry name" value="HELICASE_ATP_BIND_1"/>
    <property type="match status" value="1"/>
</dbReference>
<feature type="compositionally biased region" description="Basic residues" evidence="18">
    <location>
        <begin position="1957"/>
        <end position="1968"/>
    </location>
</feature>
<dbReference type="GO" id="GO:0031011">
    <property type="term" value="C:Ino80 complex"/>
    <property type="evidence" value="ECO:0007669"/>
    <property type="project" value="UniProtKB-UniRule"/>
</dbReference>
<keyword evidence="14" id="KW-0539">Nucleus</keyword>
<keyword evidence="5 16" id="KW-0227">DNA damage</keyword>
<evidence type="ECO:0000259" key="21">
    <source>
        <dbReference type="PROSITE" id="PS51413"/>
    </source>
</evidence>
<dbReference type="InterPro" id="IPR049730">
    <property type="entry name" value="SNF2/RAD54-like_C"/>
</dbReference>
<comment type="similarity">
    <text evidence="2 16">Belongs to the SNF2/RAD54 helicase family.</text>
</comment>
<feature type="coiled-coil region" evidence="17">
    <location>
        <begin position="861"/>
        <end position="905"/>
    </location>
</feature>
<dbReference type="InParanoid" id="A0A317XI30"/>
<evidence type="ECO:0000256" key="18">
    <source>
        <dbReference type="SAM" id="MobiDB-lite"/>
    </source>
</evidence>
<keyword evidence="6 16" id="KW-0378">Hydrolase</keyword>
<evidence type="ECO:0000313" key="22">
    <source>
        <dbReference type="EMBL" id="PWY96940.1"/>
    </source>
</evidence>
<dbReference type="EMBL" id="KZ819235">
    <property type="protein sequence ID" value="PWY96940.1"/>
    <property type="molecule type" value="Genomic_DNA"/>
</dbReference>
<comment type="catalytic activity">
    <reaction evidence="15 16">
        <text>ATP + H2O = ADP + phosphate + H(+)</text>
        <dbReference type="Rhea" id="RHEA:13065"/>
        <dbReference type="ChEBI" id="CHEBI:15377"/>
        <dbReference type="ChEBI" id="CHEBI:15378"/>
        <dbReference type="ChEBI" id="CHEBI:30616"/>
        <dbReference type="ChEBI" id="CHEBI:43474"/>
        <dbReference type="ChEBI" id="CHEBI:456216"/>
    </reaction>
</comment>
<evidence type="ECO:0000256" key="1">
    <source>
        <dbReference type="ARBA" id="ARBA00004123"/>
    </source>
</evidence>
<proteinExistence type="inferred from homology"/>
<feature type="compositionally biased region" description="Basic and acidic residues" evidence="18">
    <location>
        <begin position="380"/>
        <end position="402"/>
    </location>
</feature>
<evidence type="ECO:0000256" key="14">
    <source>
        <dbReference type="ARBA" id="ARBA00023242"/>
    </source>
</evidence>
<evidence type="ECO:0000256" key="7">
    <source>
        <dbReference type="ARBA" id="ARBA00022840"/>
    </source>
</evidence>
<feature type="domain" description="Helicase ATP-binding" evidence="19">
    <location>
        <begin position="1085"/>
        <end position="1257"/>
    </location>
</feature>
<dbReference type="Gene3D" id="3.40.50.10810">
    <property type="entry name" value="Tandem AAA-ATPase domain"/>
    <property type="match status" value="1"/>
</dbReference>
<evidence type="ECO:0000256" key="10">
    <source>
        <dbReference type="ARBA" id="ARBA00023125"/>
    </source>
</evidence>
<dbReference type="GO" id="GO:0003677">
    <property type="term" value="F:DNA binding"/>
    <property type="evidence" value="ECO:0007669"/>
    <property type="project" value="UniProtKB-UniRule"/>
</dbReference>
<dbReference type="InterPro" id="IPR001650">
    <property type="entry name" value="Helicase_C-like"/>
</dbReference>
<feature type="compositionally biased region" description="Basic and acidic residues" evidence="18">
    <location>
        <begin position="422"/>
        <end position="434"/>
    </location>
</feature>
<keyword evidence="23" id="KW-1185">Reference proteome</keyword>
<keyword evidence="8" id="KW-0805">Transcription regulation</keyword>
<dbReference type="InterPro" id="IPR031047">
    <property type="entry name" value="DEXQc_INO80"/>
</dbReference>
<feature type="domain" description="Helicase C-terminal" evidence="20">
    <location>
        <begin position="1658"/>
        <end position="1813"/>
    </location>
</feature>
<feature type="compositionally biased region" description="Basic and acidic residues" evidence="18">
    <location>
        <begin position="147"/>
        <end position="160"/>
    </location>
</feature>
<sequence length="1978" mass="222417">MAVANWRVLNLRLTVLHCTEPQLTHVLYYMQSPLEFSLERDVKGTAALVGLSVLKLQAPCTLDRTMSREEAYPSYRYARQSRGYYEPDTRYADVERAPAAPARQYSRDPYYDYLPEERSIERVHPAYARDPGYARPQPSVSQAASYREPERYESVRRDPVAADPYYPAPTGTNRFRMDGRDSEYDSYHDARSREELLLRRSAYPDGPAYRRDVRVDEDYREVQPSYRRSAGRVYDERVPQPEDPYYPRRTAPSREVETLKPLAQEEVRERGHDSMVDVTQSPPRPSMSIFNMLNDGATNGASSTHSSPSKPSAERAAVQDSRTEAMEDIHAPVASAAVIPANGAFDLAKDKVPPETRGSRRAAPESRTIRSRRPADYTPEPEHAHVVRRVESPAGREADRGGFRQTRRPVSDVDAELVATAVKDEELPEEAKERPHGRRHHPRKPLRGEDPVDLHSSSADATATAPSADIPRPSPIKSESPAAARSGSGKPGLKLRNNPLPPSRDANSFVAPPPPPAKRKSDPDGWESDLSTEENRPVWTAELDDYMYDVNERMRLIENAFEDTLLEKRYEVEKRLARAYEGRHFAVFRRIRIREHEEATQRVESHQEDAGRQQRDHEIEMELLDTLEEDQLSGAKPAKPRKKGRGDVGGSTAGNEADDMVQQDGGDSDESEDVALADIAARTNGVRSNVIKLKRSKGKGSAASAADSSKAKRRRLADGAAASSPAPGSEADSAPADYPVADAELSRMRDGDESLLASRQGSPSLDETSYALDLDAHGKVPIDARRSQQLEDAHRRIWTNIAKRDIPKVYRTVQQSAASKTMYWRRLASVVQREAKRGAARNNKTVKDVQLRARKVMREVLVFWKKNEKEERELRKKAEREALEKAKKEEEMREAKRQARKLNFLISQTELYSHFVGSKLKTAEAEESEETAGSSKIIDPNAQPSNATVPPINPHSELADAEARLAELDDIDFDDEDETNLRAHAARNAQEAVRLAKEKAQAFDIAAAEERRRNEAAARERDGEGEADVSSGGRRIEEKDLGKAFDSDDMNFLNPTSMGQAEIKQPKMLTCQLKEYQLKGLNWLANLYEQGINGILADEMGLGKTVQSISLMAYLAEVHDIWGPFLVIAPASTLHNWQQEISKFVPTLKALPYWGNVKDRAVLRKFWNRKQISYNRDAPFHVLVTSYQLVVSDEKYFQRVKWQYMILDEAQAIKSSSSIRWKTLLGFNCRNRLLLTGTPVQNSMQELWALLHFIMPSLFDSHDEFSEWFSKDIESHAEQKGTLNEHQLRRLHMILKPFMLRRIKKNVQNELGDKIEIDVMCDLSARQKMLYRGLRSNISVAELMDRATSNDEAGLKSLMNLVMQFRKVCNHPELFERADVRAPFAFAGFAQSGSLAREGDLLQLPDSTHSLIQMEVPKLLVRDGGLLDVPGDGTRKGFDTAYLDNLFNVWRSAHIHDSLQQSRSAFAALPLVGVSPSDAEKAFHGDTLQQILREAAEERRWKSVETYAADSDFAASALRPVAKLLKPLPSNSGRSPSLLMPLEDVAADYRRHSYLVKDSARAVVTPAVAPPIRLYSNDRAFMQTQENMLRDDRVSAALFGLSPEARESVDRVDALQRALPEVPPQGLAANSSLDQLPYNGMQVPQMNKLIVDSSKMAKLDELLRDLKANGHRVLLYFQMTRMIDLMEEYLIYRQYKYLRLDGASKISDRRDMVTDWQTKPELFIFLLSTRAGGLGINLTAADTVIFYDHDWNPSNDSQAMDRAHRLGQTRQVTVYRLITKGTIDERIVRLARNKKEVQDIVVGNKAYTETGMAKPQEIVSLLLDDDELAESILRKKQAEEAQTAQEKADSVRAMHAKRRLNKDRAAAAAARSPAPTGLDWSLEDDEDDFFGARPPSKPDTDTAETTPQPQVMPKRKPGPAKRGRISEAASERMTPLDLDGDGDGAGNEGSPNGSRPAAKRKSKSHRKKTVDELAGVDF</sequence>
<dbReference type="FunCoup" id="A0A317XI30">
    <property type="interactions" value="695"/>
</dbReference>
<feature type="compositionally biased region" description="Acidic residues" evidence="18">
    <location>
        <begin position="656"/>
        <end position="671"/>
    </location>
</feature>
<feature type="region of interest" description="Disordered" evidence="18">
    <location>
        <begin position="1014"/>
        <end position="1036"/>
    </location>
</feature>
<keyword evidence="13 16" id="KW-0234">DNA repair</keyword>
<feature type="region of interest" description="Disordered" evidence="18">
    <location>
        <begin position="1836"/>
        <end position="1978"/>
    </location>
</feature>
<protein>
    <recommendedName>
        <fullName evidence="3 16">Chromatin-remodeling ATPase INO80</fullName>
        <ecNumber evidence="16">3.6.4.-</ecNumber>
    </recommendedName>
</protein>
<keyword evidence="4" id="KW-0547">Nucleotide-binding</keyword>
<evidence type="ECO:0000256" key="8">
    <source>
        <dbReference type="ARBA" id="ARBA00023015"/>
    </source>
</evidence>
<evidence type="ECO:0000256" key="12">
    <source>
        <dbReference type="ARBA" id="ARBA00023163"/>
    </source>
</evidence>
<evidence type="ECO:0000256" key="11">
    <source>
        <dbReference type="ARBA" id="ARBA00023159"/>
    </source>
</evidence>
<evidence type="ECO:0000256" key="15">
    <source>
        <dbReference type="ARBA" id="ARBA00049360"/>
    </source>
</evidence>
<dbReference type="InterPro" id="IPR000330">
    <property type="entry name" value="SNF2_N"/>
</dbReference>
<feature type="compositionally biased region" description="Basic and acidic residues" evidence="18">
    <location>
        <begin position="252"/>
        <end position="275"/>
    </location>
</feature>
<dbReference type="GO" id="GO:0060255">
    <property type="term" value="P:regulation of macromolecule metabolic process"/>
    <property type="evidence" value="ECO:0007669"/>
    <property type="project" value="UniProtKB-ARBA"/>
</dbReference>
<dbReference type="PANTHER" id="PTHR45685">
    <property type="entry name" value="HELICASE SRCAP-RELATED"/>
    <property type="match status" value="1"/>
</dbReference>
<feature type="compositionally biased region" description="Basic and acidic residues" evidence="18">
    <location>
        <begin position="1014"/>
        <end position="1024"/>
    </location>
</feature>
<dbReference type="Pfam" id="PF13892">
    <property type="entry name" value="DBINO"/>
    <property type="match status" value="1"/>
</dbReference>
<dbReference type="EC" id="3.6.4.-" evidence="16"/>
<reference evidence="22 23" key="1">
    <citation type="journal article" date="2018" name="Mol. Biol. Evol.">
        <title>Broad Genomic Sampling Reveals a Smut Pathogenic Ancestry of the Fungal Clade Ustilaginomycotina.</title>
        <authorList>
            <person name="Kijpornyongpan T."/>
            <person name="Mondo S.J."/>
            <person name="Barry K."/>
            <person name="Sandor L."/>
            <person name="Lee J."/>
            <person name="Lipzen A."/>
            <person name="Pangilinan J."/>
            <person name="LaButti K."/>
            <person name="Hainaut M."/>
            <person name="Henrissat B."/>
            <person name="Grigoriev I.V."/>
            <person name="Spatafora J.W."/>
            <person name="Aime M.C."/>
        </authorList>
    </citation>
    <scope>NUCLEOTIDE SEQUENCE [LARGE SCALE GENOMIC DNA]</scope>
    <source>
        <strain evidence="22 23">MCA 3645</strain>
    </source>
</reference>
<dbReference type="PANTHER" id="PTHR45685:SF2">
    <property type="entry name" value="CHROMATIN-REMODELING ATPASE INO80"/>
    <property type="match status" value="1"/>
</dbReference>
<dbReference type="GO" id="GO:0016887">
    <property type="term" value="F:ATP hydrolysis activity"/>
    <property type="evidence" value="ECO:0007669"/>
    <property type="project" value="TreeGrafter"/>
</dbReference>
<evidence type="ECO:0000256" key="4">
    <source>
        <dbReference type="ARBA" id="ARBA00022741"/>
    </source>
</evidence>
<comment type="domain">
    <text evidence="16">The DBINO region is involved in binding to DNA.</text>
</comment>
<feature type="region of interest" description="Disordered" evidence="18">
    <location>
        <begin position="347"/>
        <end position="537"/>
    </location>
</feature>
<evidence type="ECO:0000313" key="23">
    <source>
        <dbReference type="Proteomes" id="UP000246740"/>
    </source>
</evidence>
<feature type="compositionally biased region" description="Low complexity" evidence="18">
    <location>
        <begin position="456"/>
        <end position="469"/>
    </location>
</feature>
<organism evidence="22 23">
    <name type="scientific">Testicularia cyperi</name>
    <dbReference type="NCBI Taxonomy" id="1882483"/>
    <lineage>
        <taxon>Eukaryota</taxon>
        <taxon>Fungi</taxon>
        <taxon>Dikarya</taxon>
        <taxon>Basidiomycota</taxon>
        <taxon>Ustilaginomycotina</taxon>
        <taxon>Ustilaginomycetes</taxon>
        <taxon>Ustilaginales</taxon>
        <taxon>Anthracoideaceae</taxon>
        <taxon>Testicularia</taxon>
    </lineage>
</organism>
<evidence type="ECO:0000256" key="17">
    <source>
        <dbReference type="SAM" id="Coils"/>
    </source>
</evidence>
<dbReference type="CDD" id="cd18002">
    <property type="entry name" value="DEXQc_INO80"/>
    <property type="match status" value="1"/>
</dbReference>
<dbReference type="Pfam" id="PF00176">
    <property type="entry name" value="SNF2-rel_dom"/>
    <property type="match status" value="1"/>
</dbReference>
<feature type="region of interest" description="Disordered" evidence="18">
    <location>
        <begin position="626"/>
        <end position="671"/>
    </location>
</feature>
<dbReference type="Gene3D" id="3.40.50.300">
    <property type="entry name" value="P-loop containing nucleotide triphosphate hydrolases"/>
    <property type="match status" value="1"/>
</dbReference>
<evidence type="ECO:0000256" key="13">
    <source>
        <dbReference type="ARBA" id="ARBA00023204"/>
    </source>
</evidence>
<feature type="domain" description="DBINO" evidence="21">
    <location>
        <begin position="797"/>
        <end position="922"/>
    </location>
</feature>
<evidence type="ECO:0000256" key="6">
    <source>
        <dbReference type="ARBA" id="ARBA00022801"/>
    </source>
</evidence>
<comment type="subcellular location">
    <subcellularLocation>
        <location evidence="1 16">Nucleus</location>
    </subcellularLocation>
</comment>
<dbReference type="GO" id="GO:0140658">
    <property type="term" value="F:ATP-dependent chromatin remodeler activity"/>
    <property type="evidence" value="ECO:0007669"/>
    <property type="project" value="InterPro"/>
</dbReference>
<evidence type="ECO:0000259" key="20">
    <source>
        <dbReference type="PROSITE" id="PS51194"/>
    </source>
</evidence>
<dbReference type="SMART" id="SM00487">
    <property type="entry name" value="DEXDc"/>
    <property type="match status" value="1"/>
</dbReference>
<dbReference type="PROSITE" id="PS51194">
    <property type="entry name" value="HELICASE_CTER"/>
    <property type="match status" value="1"/>
</dbReference>
<evidence type="ECO:0000259" key="19">
    <source>
        <dbReference type="PROSITE" id="PS51192"/>
    </source>
</evidence>
<dbReference type="GO" id="GO:0006351">
    <property type="term" value="P:DNA-templated transcription"/>
    <property type="evidence" value="ECO:0007669"/>
    <property type="project" value="InterPro"/>
</dbReference>
<feature type="compositionally biased region" description="Low complexity" evidence="18">
    <location>
        <begin position="718"/>
        <end position="736"/>
    </location>
</feature>
<gene>
    <name evidence="22" type="ORF">BCV70DRAFT_208990</name>
</gene>
<feature type="compositionally biased region" description="Basic and acidic residues" evidence="18">
    <location>
        <begin position="347"/>
        <end position="368"/>
    </location>
</feature>
<dbReference type="Pfam" id="PF00271">
    <property type="entry name" value="Helicase_C"/>
    <property type="match status" value="1"/>
</dbReference>
<evidence type="ECO:0000256" key="16">
    <source>
        <dbReference type="RuleBase" id="RU368001"/>
    </source>
</evidence>
<dbReference type="FunFam" id="3.40.50.300:FF:001304">
    <property type="entry name" value="DNA helicase INO80"/>
    <property type="match status" value="1"/>
</dbReference>
<evidence type="ECO:0000256" key="3">
    <source>
        <dbReference type="ARBA" id="ARBA00019805"/>
    </source>
</evidence>
<evidence type="ECO:0000256" key="5">
    <source>
        <dbReference type="ARBA" id="ARBA00022763"/>
    </source>
</evidence>
<keyword evidence="9 17" id="KW-0175">Coiled coil</keyword>
<dbReference type="Proteomes" id="UP000246740">
    <property type="component" value="Unassembled WGS sequence"/>
</dbReference>
<feature type="compositionally biased region" description="Basic residues" evidence="18">
    <location>
        <begin position="435"/>
        <end position="445"/>
    </location>
</feature>
<dbReference type="SUPFAM" id="SSF52540">
    <property type="entry name" value="P-loop containing nucleoside triphosphate hydrolases"/>
    <property type="match status" value="2"/>
</dbReference>
<comment type="subunit">
    <text evidence="16">Component of the INO80 chromatin-remodeling complex.</text>
</comment>
<feature type="compositionally biased region" description="Polar residues" evidence="18">
    <location>
        <begin position="288"/>
        <end position="301"/>
    </location>
</feature>
<dbReference type="InterPro" id="IPR020838">
    <property type="entry name" value="DBINO"/>
</dbReference>
<keyword evidence="12" id="KW-0804">Transcription</keyword>
<keyword evidence="7 16" id="KW-0067">ATP-binding</keyword>
<name>A0A317XI30_9BASI</name>
<evidence type="ECO:0000256" key="2">
    <source>
        <dbReference type="ARBA" id="ARBA00007025"/>
    </source>
</evidence>
<keyword evidence="10 16" id="KW-0238">DNA-binding</keyword>
<dbReference type="InterPro" id="IPR038718">
    <property type="entry name" value="SNF2-like_sf"/>
</dbReference>
<dbReference type="FunFam" id="3.40.50.10810:FF:000022">
    <property type="entry name" value="Blast:Putative DNA helicase Ino80"/>
    <property type="match status" value="1"/>
</dbReference>
<feature type="region of interest" description="Disordered" evidence="18">
    <location>
        <begin position="690"/>
        <end position="736"/>
    </location>
</feature>
<dbReference type="SMART" id="SM00490">
    <property type="entry name" value="HELICc"/>
    <property type="match status" value="1"/>
</dbReference>
<feature type="region of interest" description="Disordered" evidence="18">
    <location>
        <begin position="129"/>
        <end position="191"/>
    </location>
</feature>
<dbReference type="GO" id="GO:0005524">
    <property type="term" value="F:ATP binding"/>
    <property type="evidence" value="ECO:0007669"/>
    <property type="project" value="UniProtKB-UniRule"/>
</dbReference>
<dbReference type="STRING" id="1882483.A0A317XI30"/>
<accession>A0A317XI30</accession>
<dbReference type="GO" id="GO:0006281">
    <property type="term" value="P:DNA repair"/>
    <property type="evidence" value="ECO:0007669"/>
    <property type="project" value="UniProtKB-UniRule"/>
</dbReference>
<dbReference type="OrthoDB" id="372624at2759"/>